<dbReference type="Proteomes" id="UP001177021">
    <property type="component" value="Unassembled WGS sequence"/>
</dbReference>
<proteinExistence type="predicted"/>
<evidence type="ECO:0000313" key="1">
    <source>
        <dbReference type="EMBL" id="CAJ2673003.1"/>
    </source>
</evidence>
<organism evidence="1 2">
    <name type="scientific">Trifolium pratense</name>
    <name type="common">Red clover</name>
    <dbReference type="NCBI Taxonomy" id="57577"/>
    <lineage>
        <taxon>Eukaryota</taxon>
        <taxon>Viridiplantae</taxon>
        <taxon>Streptophyta</taxon>
        <taxon>Embryophyta</taxon>
        <taxon>Tracheophyta</taxon>
        <taxon>Spermatophyta</taxon>
        <taxon>Magnoliopsida</taxon>
        <taxon>eudicotyledons</taxon>
        <taxon>Gunneridae</taxon>
        <taxon>Pentapetalae</taxon>
        <taxon>rosids</taxon>
        <taxon>fabids</taxon>
        <taxon>Fabales</taxon>
        <taxon>Fabaceae</taxon>
        <taxon>Papilionoideae</taxon>
        <taxon>50 kb inversion clade</taxon>
        <taxon>NPAAA clade</taxon>
        <taxon>Hologalegina</taxon>
        <taxon>IRL clade</taxon>
        <taxon>Trifolieae</taxon>
        <taxon>Trifolium</taxon>
    </lineage>
</organism>
<sequence length="480" mass="56235">MDSKSPKVLPRKRKANHVGQSPKEIPTNVSPATPTENGDGTSIWDNNFPFGDFIDKHFITEEDRKAFENWGIEECFHVLKATPVQEVSLIRLMEQKVGDLLKKNKAYDEENTELKKDLKELILRNNQLVEREEGLIEKIIKKEKIVYRMWAETKDLKAEIEDLKAKMEELRDEIQLQQKTGFDKAIKQAVKAIEKIEASCVIKLANCKEESTKQQLMHIQEEHTKLVTRMQQYNSERLKDLRQKTITMSKEVATVFKELGYRLEVKGQKLEEMLLPYKQCILQHKEDEKKLADQISKVLEQSDNDMMHVQEKHTKLITQMKQDHSEQLKCLKEKTKTTLKYFEYVIEQLACGLEDKCQKLESQFSSDVLVEEDKAVEDIEEIKASHGKIFEDCKEESTRQQLLHILEENTKLVTHIQQDHSEQLKGLRQVQDLGYDLHKEDENKLADQISKVLEQRDNDMMHIQENHTKLITQMKQDHSE</sequence>
<evidence type="ECO:0000313" key="2">
    <source>
        <dbReference type="Proteomes" id="UP001177021"/>
    </source>
</evidence>
<dbReference type="EMBL" id="CASHSV030000716">
    <property type="protein sequence ID" value="CAJ2673003.1"/>
    <property type="molecule type" value="Genomic_DNA"/>
</dbReference>
<keyword evidence="2" id="KW-1185">Reference proteome</keyword>
<reference evidence="1" key="1">
    <citation type="submission" date="2023-10" db="EMBL/GenBank/DDBJ databases">
        <authorList>
            <person name="Rodriguez Cubillos JULIANA M."/>
            <person name="De Vega J."/>
        </authorList>
    </citation>
    <scope>NUCLEOTIDE SEQUENCE</scope>
</reference>
<gene>
    <name evidence="1" type="ORF">MILVUS5_LOCUS36541</name>
</gene>
<comment type="caution">
    <text evidence="1">The sequence shown here is derived from an EMBL/GenBank/DDBJ whole genome shotgun (WGS) entry which is preliminary data.</text>
</comment>
<accession>A0ACB0LUI7</accession>
<protein>
    <submittedName>
        <fullName evidence="1">Uncharacterized protein</fullName>
    </submittedName>
</protein>
<name>A0ACB0LUI7_TRIPR</name>